<feature type="region of interest" description="Disordered" evidence="3">
    <location>
        <begin position="495"/>
        <end position="532"/>
    </location>
</feature>
<dbReference type="EMBL" id="JAPMLT010000002">
    <property type="protein sequence ID" value="MCX7569571.1"/>
    <property type="molecule type" value="Genomic_DNA"/>
</dbReference>
<proteinExistence type="inferred from homology"/>
<keyword evidence="2 4" id="KW-0472">Membrane</keyword>
<dbReference type="PIRSF" id="PIRSF005690">
    <property type="entry name" value="GerBA"/>
    <property type="match status" value="1"/>
</dbReference>
<name>A0ABT3X1S8_9BACL</name>
<keyword evidence="4" id="KW-1133">Transmembrane helix</keyword>
<comment type="caution">
    <text evidence="5">The sequence shown here is derived from an EMBL/GenBank/DDBJ whole genome shotgun (WGS) entry which is preliminary data.</text>
</comment>
<evidence type="ECO:0000256" key="4">
    <source>
        <dbReference type="SAM" id="Phobius"/>
    </source>
</evidence>
<feature type="transmembrane region" description="Helical" evidence="4">
    <location>
        <begin position="435"/>
        <end position="459"/>
    </location>
</feature>
<dbReference type="RefSeq" id="WP_267150808.1">
    <property type="nucleotide sequence ID" value="NZ_JAPMLT010000002.1"/>
</dbReference>
<accession>A0ABT3X1S8</accession>
<organism evidence="5 6">
    <name type="scientific">Tumebacillus lacus</name>
    <dbReference type="NCBI Taxonomy" id="2995335"/>
    <lineage>
        <taxon>Bacteria</taxon>
        <taxon>Bacillati</taxon>
        <taxon>Bacillota</taxon>
        <taxon>Bacilli</taxon>
        <taxon>Bacillales</taxon>
        <taxon>Alicyclobacillaceae</taxon>
        <taxon>Tumebacillus</taxon>
    </lineage>
</organism>
<feature type="compositionally biased region" description="Basic and acidic residues" evidence="3">
    <location>
        <begin position="500"/>
        <end position="515"/>
    </location>
</feature>
<keyword evidence="6" id="KW-1185">Reference proteome</keyword>
<evidence type="ECO:0000256" key="3">
    <source>
        <dbReference type="SAM" id="MobiDB-lite"/>
    </source>
</evidence>
<dbReference type="PANTHER" id="PTHR22550">
    <property type="entry name" value="SPORE GERMINATION PROTEIN"/>
    <property type="match status" value="1"/>
</dbReference>
<keyword evidence="4" id="KW-0812">Transmembrane</keyword>
<gene>
    <name evidence="5" type="ORF">OS242_06315</name>
</gene>
<comment type="similarity">
    <text evidence="1">Belongs to the GerABKA family.</text>
</comment>
<feature type="transmembrane region" description="Helical" evidence="4">
    <location>
        <begin position="404"/>
        <end position="423"/>
    </location>
</feature>
<dbReference type="InterPro" id="IPR050768">
    <property type="entry name" value="UPF0353/GerABKA_families"/>
</dbReference>
<protein>
    <submittedName>
        <fullName evidence="5">Spore germination protein</fullName>
    </submittedName>
</protein>
<dbReference type="InterPro" id="IPR004995">
    <property type="entry name" value="Spore_Ger"/>
</dbReference>
<evidence type="ECO:0000313" key="5">
    <source>
        <dbReference type="EMBL" id="MCX7569571.1"/>
    </source>
</evidence>
<sequence length="532" mass="59415">MMKLLRKLLKKSHRRPSTEAPIKEAPNIPEGQLGTYAENVQQLKNVFKGCNDIKLRELQPGTLTNGTIFMVYVESLSKIDALEHGISFMHSLVQPPKNLRPNETTGSMEARKLPDFKSVVEWVLEGWSVYCLPNGEVYAVNTYLPPQRSIERSETEGIILGPQEAFNESIQTNLSIIRRRIKSTDLKVKAYKVGKYSQNWVAIVYMNHLAQSEYVQTLEERVQAINIDLIMDSGDLAQMIDDNPNSPFPQYHMTERPERIASHLLDGKVAVFVDGTPFVLSGPASFIEFFQTSEDYANRWAAASVIRTLRIVGVLISISLSALYVAVVTYHYQMIPTDMLISLTESRARVPFPPVLETMIMELTIELLREAGARLPAKTGQTIGIVGGIVIGQAAVSAGFASNILIISVALSTVASFITPSYIMSSALRAIRFGLIMLAGFWGLYGLFIGLLMMVLHFLRLTSMGAPYFSPFAPLRISDWKDTLIRAPLPFMKYRPTNTRPKDTDRQPFKKEATKRSIPTSATVDSEKGESE</sequence>
<evidence type="ECO:0000313" key="6">
    <source>
        <dbReference type="Proteomes" id="UP001208017"/>
    </source>
</evidence>
<evidence type="ECO:0000256" key="2">
    <source>
        <dbReference type="ARBA" id="ARBA00023136"/>
    </source>
</evidence>
<dbReference type="Proteomes" id="UP001208017">
    <property type="component" value="Unassembled WGS sequence"/>
</dbReference>
<evidence type="ECO:0000256" key="1">
    <source>
        <dbReference type="ARBA" id="ARBA00005278"/>
    </source>
</evidence>
<dbReference type="Pfam" id="PF03323">
    <property type="entry name" value="GerA"/>
    <property type="match status" value="1"/>
</dbReference>
<feature type="transmembrane region" description="Helical" evidence="4">
    <location>
        <begin position="309"/>
        <end position="332"/>
    </location>
</feature>
<reference evidence="5 6" key="1">
    <citation type="submission" date="2022-11" db="EMBL/GenBank/DDBJ databases">
        <title>Study of microbial diversity in lake waters.</title>
        <authorList>
            <person name="Zhang J."/>
        </authorList>
    </citation>
    <scope>NUCLEOTIDE SEQUENCE [LARGE SCALE GENOMIC DNA]</scope>
    <source>
        <strain evidence="5 6">DT12</strain>
    </source>
</reference>
<dbReference type="PANTHER" id="PTHR22550:SF5">
    <property type="entry name" value="LEUCINE ZIPPER PROTEIN 4"/>
    <property type="match status" value="1"/>
</dbReference>